<name>A0ABW4G2P4_9ACTN</name>
<proteinExistence type="predicted"/>
<evidence type="ECO:0000313" key="1">
    <source>
        <dbReference type="EMBL" id="MFD1537017.1"/>
    </source>
</evidence>
<dbReference type="RefSeq" id="WP_281428629.1">
    <property type="nucleotide sequence ID" value="NZ_JAHKRM010000003.1"/>
</dbReference>
<sequence length="40" mass="4241">MLTVTCLGQFMVLLNSTMALPDMQSLAGAHVLPLLAADRP</sequence>
<dbReference type="EMBL" id="JBHUCM010000007">
    <property type="protein sequence ID" value="MFD1537017.1"/>
    <property type="molecule type" value="Genomic_DNA"/>
</dbReference>
<dbReference type="Proteomes" id="UP001597097">
    <property type="component" value="Unassembled WGS sequence"/>
</dbReference>
<keyword evidence="2" id="KW-1185">Reference proteome</keyword>
<reference evidence="2" key="1">
    <citation type="journal article" date="2019" name="Int. J. Syst. Evol. Microbiol.">
        <title>The Global Catalogue of Microorganisms (GCM) 10K type strain sequencing project: providing services to taxonomists for standard genome sequencing and annotation.</title>
        <authorList>
            <consortium name="The Broad Institute Genomics Platform"/>
            <consortium name="The Broad Institute Genome Sequencing Center for Infectious Disease"/>
            <person name="Wu L."/>
            <person name="Ma J."/>
        </authorList>
    </citation>
    <scope>NUCLEOTIDE SEQUENCE [LARGE SCALE GENOMIC DNA]</scope>
    <source>
        <strain evidence="2">CGMCC 1.15399</strain>
    </source>
</reference>
<organism evidence="1 2">
    <name type="scientific">Nonomuraea guangzhouensis</name>
    <dbReference type="NCBI Taxonomy" id="1291555"/>
    <lineage>
        <taxon>Bacteria</taxon>
        <taxon>Bacillati</taxon>
        <taxon>Actinomycetota</taxon>
        <taxon>Actinomycetes</taxon>
        <taxon>Streptosporangiales</taxon>
        <taxon>Streptosporangiaceae</taxon>
        <taxon>Nonomuraea</taxon>
    </lineage>
</organism>
<accession>A0ABW4G2P4</accession>
<comment type="caution">
    <text evidence="1">The sequence shown here is derived from an EMBL/GenBank/DDBJ whole genome shotgun (WGS) entry which is preliminary data.</text>
</comment>
<evidence type="ECO:0000313" key="2">
    <source>
        <dbReference type="Proteomes" id="UP001597097"/>
    </source>
</evidence>
<gene>
    <name evidence="1" type="ORF">ACFSJ0_08230</name>
</gene>
<protein>
    <submittedName>
        <fullName evidence="1">Uncharacterized protein</fullName>
    </submittedName>
</protein>